<evidence type="ECO:0000256" key="9">
    <source>
        <dbReference type="ARBA" id="ARBA00023274"/>
    </source>
</evidence>
<evidence type="ECO:0000256" key="1">
    <source>
        <dbReference type="ARBA" id="ARBA00004496"/>
    </source>
</evidence>
<dbReference type="SMART" id="SM00382">
    <property type="entry name" value="AAA"/>
    <property type="match status" value="1"/>
</dbReference>
<dbReference type="PANTHER" id="PTHR11564">
    <property type="entry name" value="SIGNAL RECOGNITION PARTICLE 54K PROTEIN SRP54"/>
    <property type="match status" value="1"/>
</dbReference>
<dbReference type="InterPro" id="IPR000897">
    <property type="entry name" value="SRP54_GTPase_dom"/>
</dbReference>
<evidence type="ECO:0000256" key="6">
    <source>
        <dbReference type="ARBA" id="ARBA00022884"/>
    </source>
</evidence>
<dbReference type="InterPro" id="IPR003593">
    <property type="entry name" value="AAA+_ATPase"/>
</dbReference>
<dbReference type="EC" id="3.6.5.4" evidence="10"/>
<keyword evidence="9" id="KW-0687">Ribonucleoprotein</keyword>
<dbReference type="Pfam" id="PF02978">
    <property type="entry name" value="SRP_SPB"/>
    <property type="match status" value="1"/>
</dbReference>
<evidence type="ECO:0000313" key="15">
    <source>
        <dbReference type="Proteomes" id="UP000243774"/>
    </source>
</evidence>
<dbReference type="InterPro" id="IPR042101">
    <property type="entry name" value="SRP54_N_sf"/>
</dbReference>
<dbReference type="InterPro" id="IPR027417">
    <property type="entry name" value="P-loop_NTPase"/>
</dbReference>
<reference evidence="14 15" key="1">
    <citation type="submission" date="2011-03" db="EMBL/GenBank/DDBJ databases">
        <title>A unique three-unit tRNA splicing endonuclease found in ultrasmall Archaea possesses broad substrate specificity.</title>
        <authorList>
            <person name="Fujishima K."/>
            <person name="Sugahara J."/>
            <person name="Miller C.S."/>
            <person name="Baker B.J."/>
            <person name="Di Giulio M."/>
            <person name="Tomita M."/>
            <person name="Banfield J.F."/>
            <person name="Kanai A."/>
        </authorList>
    </citation>
    <scope>NUCLEOTIDE SEQUENCE [LARGE SCALE GENOMIC DNA]</scope>
</reference>
<dbReference type="GO" id="GO:0008312">
    <property type="term" value="F:7S RNA binding"/>
    <property type="evidence" value="ECO:0007669"/>
    <property type="project" value="InterPro"/>
</dbReference>
<keyword evidence="3" id="KW-0963">Cytoplasm</keyword>
<dbReference type="InterPro" id="IPR013822">
    <property type="entry name" value="Signal_recog_particl_SRP54_hlx"/>
</dbReference>
<dbReference type="EMBL" id="GL876964">
    <property type="protein sequence ID" value="EGD71892.1"/>
    <property type="molecule type" value="Genomic_DNA"/>
</dbReference>
<comment type="subcellular location">
    <subcellularLocation>
        <location evidence="1">Cytoplasm</location>
    </subcellularLocation>
</comment>
<feature type="domain" description="SRP54-type proteins GTP-binding" evidence="12">
    <location>
        <begin position="97"/>
        <end position="288"/>
    </location>
</feature>
<accession>F2UU81</accession>
<dbReference type="GO" id="GO:0048500">
    <property type="term" value="C:signal recognition particle"/>
    <property type="evidence" value="ECO:0007669"/>
    <property type="project" value="InterPro"/>
</dbReference>
<gene>
    <name evidence="14" type="ORF">CSMARM5_0055</name>
</gene>
<dbReference type="Gene3D" id="1.20.120.140">
    <property type="entry name" value="Signal recognition particle SRP54, nucleotide-binding domain"/>
    <property type="match status" value="1"/>
</dbReference>
<keyword evidence="4" id="KW-0547">Nucleotide-binding</keyword>
<dbReference type="GO" id="GO:0003924">
    <property type="term" value="F:GTPase activity"/>
    <property type="evidence" value="ECO:0007669"/>
    <property type="project" value="InterPro"/>
</dbReference>
<dbReference type="SMART" id="SM00963">
    <property type="entry name" value="SRP54_N"/>
    <property type="match status" value="1"/>
</dbReference>
<dbReference type="PANTHER" id="PTHR11564:SF5">
    <property type="entry name" value="SIGNAL RECOGNITION PARTICLE SUBUNIT SRP54"/>
    <property type="match status" value="1"/>
</dbReference>
<keyword evidence="7" id="KW-0342">GTP-binding</keyword>
<dbReference type="InterPro" id="IPR004125">
    <property type="entry name" value="Signal_recog_particle_SRP54_M"/>
</dbReference>
<dbReference type="InterPro" id="IPR022941">
    <property type="entry name" value="SRP54"/>
</dbReference>
<evidence type="ECO:0000256" key="8">
    <source>
        <dbReference type="ARBA" id="ARBA00023135"/>
    </source>
</evidence>
<dbReference type="SMART" id="SM00962">
    <property type="entry name" value="SRP54"/>
    <property type="match status" value="1"/>
</dbReference>
<feature type="domain" description="AAA+ ATPase" evidence="11">
    <location>
        <begin position="96"/>
        <end position="269"/>
    </location>
</feature>
<name>F2UU81_PARA5</name>
<dbReference type="Pfam" id="PF02881">
    <property type="entry name" value="SRP54_N"/>
    <property type="match status" value="1"/>
</dbReference>
<dbReference type="CDD" id="cd17875">
    <property type="entry name" value="SRP54_G"/>
    <property type="match status" value="1"/>
</dbReference>
<evidence type="ECO:0000256" key="2">
    <source>
        <dbReference type="ARBA" id="ARBA00005450"/>
    </source>
</evidence>
<evidence type="ECO:0000256" key="5">
    <source>
        <dbReference type="ARBA" id="ARBA00022801"/>
    </source>
</evidence>
<evidence type="ECO:0000313" key="14">
    <source>
        <dbReference type="EMBL" id="EGD71892.1"/>
    </source>
</evidence>
<dbReference type="InterPro" id="IPR036225">
    <property type="entry name" value="SRP/SRP_N"/>
</dbReference>
<dbReference type="PATRIC" id="fig|994838.4.peg.100"/>
<organism evidence="14 15">
    <name type="scientific">Candidatus Parvarchaeum acidophilus ARMAN-5_'5-way FS'</name>
    <dbReference type="NCBI Taxonomy" id="994838"/>
    <lineage>
        <taxon>Archaea</taxon>
        <taxon>Candidatus Parvarchaeota</taxon>
        <taxon>Candidatus Parvarchaeum</taxon>
    </lineage>
</organism>
<evidence type="ECO:0000256" key="7">
    <source>
        <dbReference type="ARBA" id="ARBA00023134"/>
    </source>
</evidence>
<comment type="similarity">
    <text evidence="2">Belongs to the GTP-binding SRP family. SRP54 subfamily.</text>
</comment>
<evidence type="ECO:0000259" key="13">
    <source>
        <dbReference type="SMART" id="SM00963"/>
    </source>
</evidence>
<dbReference type="SUPFAM" id="SSF52540">
    <property type="entry name" value="P-loop containing nucleoside triphosphate hydrolases"/>
    <property type="match status" value="1"/>
</dbReference>
<evidence type="ECO:0000259" key="12">
    <source>
        <dbReference type="SMART" id="SM00962"/>
    </source>
</evidence>
<dbReference type="Proteomes" id="UP000243774">
    <property type="component" value="Unassembled WGS sequence"/>
</dbReference>
<dbReference type="InterPro" id="IPR036891">
    <property type="entry name" value="Signal_recog_part_SRP54_M_sf"/>
</dbReference>
<dbReference type="SUPFAM" id="SSF47446">
    <property type="entry name" value="Signal peptide-binding domain"/>
    <property type="match status" value="1"/>
</dbReference>
<evidence type="ECO:0000259" key="11">
    <source>
        <dbReference type="SMART" id="SM00382"/>
    </source>
</evidence>
<dbReference type="SUPFAM" id="SSF47364">
    <property type="entry name" value="Domain of the SRP/SRP receptor G-proteins"/>
    <property type="match status" value="1"/>
</dbReference>
<dbReference type="GO" id="GO:0005525">
    <property type="term" value="F:GTP binding"/>
    <property type="evidence" value="ECO:0007669"/>
    <property type="project" value="UniProtKB-KW"/>
</dbReference>
<dbReference type="Gene3D" id="3.40.50.300">
    <property type="entry name" value="P-loop containing nucleotide triphosphate hydrolases"/>
    <property type="match status" value="1"/>
</dbReference>
<dbReference type="Pfam" id="PF00448">
    <property type="entry name" value="SRP54"/>
    <property type="match status" value="1"/>
</dbReference>
<dbReference type="HOGENOM" id="CLU_009301_6_0_2"/>
<evidence type="ECO:0000256" key="10">
    <source>
        <dbReference type="ARBA" id="ARBA00035672"/>
    </source>
</evidence>
<feature type="domain" description="Signal recognition particle SRP54 helical bundle" evidence="13">
    <location>
        <begin position="2"/>
        <end position="84"/>
    </location>
</feature>
<dbReference type="GO" id="GO:0006614">
    <property type="term" value="P:SRP-dependent cotranslational protein targeting to membrane"/>
    <property type="evidence" value="ECO:0007669"/>
    <property type="project" value="InterPro"/>
</dbReference>
<keyword evidence="5" id="KW-0378">Hydrolase</keyword>
<proteinExistence type="inferred from homology"/>
<dbReference type="Gene3D" id="1.10.260.30">
    <property type="entry name" value="Signal recognition particle, SRP54 subunit, M-domain"/>
    <property type="match status" value="1"/>
</dbReference>
<keyword evidence="8" id="KW-0733">Signal recognition particle</keyword>
<dbReference type="AlphaFoldDB" id="F2UU81"/>
<evidence type="ECO:0000256" key="3">
    <source>
        <dbReference type="ARBA" id="ARBA00022490"/>
    </source>
</evidence>
<protein>
    <recommendedName>
        <fullName evidence="10">signal-recognition-particle GTPase</fullName>
        <ecNumber evidence="10">3.6.5.4</ecNumber>
    </recommendedName>
</protein>
<evidence type="ECO:0000256" key="4">
    <source>
        <dbReference type="ARBA" id="ARBA00022741"/>
    </source>
</evidence>
<keyword evidence="6" id="KW-0694">RNA-binding</keyword>
<sequence>MAFENLSNRLKESIKKLLNSTGNEKVEEVLQEIQTALTEGDVDKNTLNNLMSNIRDDIKNNKGKGLVAKEKIADIIYNNLVKIVGNDETKINIDSVPFKILLVGLFGSGKTTTAAKLANYYRKRGYRVLLLGLDTFRPAAYQQLEQLSKQINVKIMGGGSDPIKAIKSAMGSFKNFDIIIADSAGRDILDKELIKEIKGIRDTLKPNNVTLVIPADLGQNASVQVKGFHELLDINNIILTKTDGTANGGGALTAAYISGAKVTFIGTGEKINDFEEFNPKKFVSKLLGLEGLESLLEKAQEENITVNEESAKRVIKGEFNLLDVYEQYSSAIKIGSPKKIAELMPGVPSSGKTKELLDRQEENIGKFIHIMDSMTKNELEEPKTIDSSRINRIAKGSGTSDELVRELLEQYKKMKTVMKMSNNRQFSGLLRRFGIKI</sequence>